<proteinExistence type="predicted"/>
<feature type="region of interest" description="Disordered" evidence="7">
    <location>
        <begin position="75"/>
        <end position="105"/>
    </location>
</feature>
<evidence type="ECO:0000256" key="3">
    <source>
        <dbReference type="ARBA" id="ARBA00022771"/>
    </source>
</evidence>
<dbReference type="SUPFAM" id="SSF57667">
    <property type="entry name" value="beta-beta-alpha zinc fingers"/>
    <property type="match status" value="1"/>
</dbReference>
<evidence type="ECO:0000313" key="10">
    <source>
        <dbReference type="Proteomes" id="UP000278807"/>
    </source>
</evidence>
<evidence type="ECO:0000256" key="6">
    <source>
        <dbReference type="PROSITE-ProRule" id="PRU00042"/>
    </source>
</evidence>
<dbReference type="EMBL" id="UZAE01014874">
    <property type="protein sequence ID" value="VDO14689.1"/>
    <property type="molecule type" value="Genomic_DNA"/>
</dbReference>
<evidence type="ECO:0000259" key="8">
    <source>
        <dbReference type="PROSITE" id="PS50157"/>
    </source>
</evidence>
<dbReference type="InterPro" id="IPR050826">
    <property type="entry name" value="Krueppel_C2H2_ZnFinger"/>
</dbReference>
<keyword evidence="3 6" id="KW-0863">Zinc-finger</keyword>
<dbReference type="STRING" id="102285.A0A0R3TYT8"/>
<feature type="domain" description="C2H2-type" evidence="8">
    <location>
        <begin position="22"/>
        <end position="49"/>
    </location>
</feature>
<evidence type="ECO:0000256" key="1">
    <source>
        <dbReference type="ARBA" id="ARBA00022723"/>
    </source>
</evidence>
<gene>
    <name evidence="9" type="ORF">HNAJ_LOCUS13011</name>
</gene>
<keyword evidence="4" id="KW-0862">Zinc</keyword>
<evidence type="ECO:0000256" key="5">
    <source>
        <dbReference type="ARBA" id="ARBA00023242"/>
    </source>
</evidence>
<evidence type="ECO:0000313" key="11">
    <source>
        <dbReference type="WBParaSite" id="HNAJ_0001303701-mRNA-1"/>
    </source>
</evidence>
<dbReference type="PROSITE" id="PS50157">
    <property type="entry name" value="ZINC_FINGER_C2H2_2"/>
    <property type="match status" value="2"/>
</dbReference>
<dbReference type="Gene3D" id="3.30.160.60">
    <property type="entry name" value="Classic Zinc Finger"/>
    <property type="match status" value="2"/>
</dbReference>
<keyword evidence="1" id="KW-0479">Metal-binding</keyword>
<evidence type="ECO:0000313" key="9">
    <source>
        <dbReference type="EMBL" id="VDO14689.1"/>
    </source>
</evidence>
<name>A0A0R3TYT8_RODNA</name>
<sequence>MKFTRPSLLARHLRVHSRENHFVYQCCRKCIPTMSPCTSHQRLHTGEKPYVCQVCGHKFTASSYLIFHNKFKHPPTSPLSPLPHPQPSTAIHSSRGSTSTHVQPK</sequence>
<organism evidence="11">
    <name type="scientific">Rodentolepis nana</name>
    <name type="common">Dwarf tapeworm</name>
    <name type="synonym">Hymenolepis nana</name>
    <dbReference type="NCBI Taxonomy" id="102285"/>
    <lineage>
        <taxon>Eukaryota</taxon>
        <taxon>Metazoa</taxon>
        <taxon>Spiralia</taxon>
        <taxon>Lophotrochozoa</taxon>
        <taxon>Platyhelminthes</taxon>
        <taxon>Cestoda</taxon>
        <taxon>Eucestoda</taxon>
        <taxon>Cyclophyllidea</taxon>
        <taxon>Hymenolepididae</taxon>
        <taxon>Rodentolepis</taxon>
    </lineage>
</organism>
<feature type="compositionally biased region" description="Polar residues" evidence="7">
    <location>
        <begin position="90"/>
        <end position="105"/>
    </location>
</feature>
<dbReference type="WBParaSite" id="HNAJ_0001303701-mRNA-1">
    <property type="protein sequence ID" value="HNAJ_0001303701-mRNA-1"/>
    <property type="gene ID" value="HNAJ_0001303701"/>
</dbReference>
<feature type="compositionally biased region" description="Pro residues" evidence="7">
    <location>
        <begin position="75"/>
        <end position="86"/>
    </location>
</feature>
<dbReference type="PANTHER" id="PTHR24377">
    <property type="entry name" value="IP01015P-RELATED"/>
    <property type="match status" value="1"/>
</dbReference>
<dbReference type="InterPro" id="IPR013087">
    <property type="entry name" value="Znf_C2H2_type"/>
</dbReference>
<keyword evidence="5" id="KW-0539">Nucleus</keyword>
<dbReference type="Proteomes" id="UP000278807">
    <property type="component" value="Unassembled WGS sequence"/>
</dbReference>
<accession>A0A0R3TYT8</accession>
<dbReference type="FunFam" id="3.30.160.60:FF:000176">
    <property type="entry name" value="zinc finger protein 70"/>
    <property type="match status" value="1"/>
</dbReference>
<reference evidence="9 10" key="2">
    <citation type="submission" date="2018-11" db="EMBL/GenBank/DDBJ databases">
        <authorList>
            <consortium name="Pathogen Informatics"/>
        </authorList>
    </citation>
    <scope>NUCLEOTIDE SEQUENCE [LARGE SCALE GENOMIC DNA]</scope>
</reference>
<dbReference type="AlphaFoldDB" id="A0A0R3TYT8"/>
<dbReference type="OrthoDB" id="3437960at2759"/>
<dbReference type="GO" id="GO:0008270">
    <property type="term" value="F:zinc ion binding"/>
    <property type="evidence" value="ECO:0007669"/>
    <property type="project" value="UniProtKB-KW"/>
</dbReference>
<feature type="domain" description="C2H2-type" evidence="8">
    <location>
        <begin position="50"/>
        <end position="78"/>
    </location>
</feature>
<protein>
    <submittedName>
        <fullName evidence="11">C2H2-type domain-containing protein</fullName>
    </submittedName>
</protein>
<dbReference type="PROSITE" id="PS00028">
    <property type="entry name" value="ZINC_FINGER_C2H2_1"/>
    <property type="match status" value="1"/>
</dbReference>
<evidence type="ECO:0000256" key="4">
    <source>
        <dbReference type="ARBA" id="ARBA00022833"/>
    </source>
</evidence>
<keyword evidence="10" id="KW-1185">Reference proteome</keyword>
<evidence type="ECO:0000256" key="2">
    <source>
        <dbReference type="ARBA" id="ARBA00022737"/>
    </source>
</evidence>
<reference evidence="11" key="1">
    <citation type="submission" date="2017-02" db="UniProtKB">
        <authorList>
            <consortium name="WormBaseParasite"/>
        </authorList>
    </citation>
    <scope>IDENTIFICATION</scope>
</reference>
<evidence type="ECO:0000256" key="7">
    <source>
        <dbReference type="SAM" id="MobiDB-lite"/>
    </source>
</evidence>
<keyword evidence="2" id="KW-0677">Repeat</keyword>
<dbReference type="InterPro" id="IPR036236">
    <property type="entry name" value="Znf_C2H2_sf"/>
</dbReference>